<feature type="domain" description="DUF58" evidence="2">
    <location>
        <begin position="186"/>
        <end position="342"/>
    </location>
</feature>
<evidence type="ECO:0000256" key="1">
    <source>
        <dbReference type="SAM" id="Phobius"/>
    </source>
</evidence>
<evidence type="ECO:0000313" key="3">
    <source>
        <dbReference type="EMBL" id="MEX6430453.1"/>
    </source>
</evidence>
<feature type="transmembrane region" description="Helical" evidence="1">
    <location>
        <begin position="20"/>
        <end position="47"/>
    </location>
</feature>
<reference evidence="3 4" key="1">
    <citation type="submission" date="2024-07" db="EMBL/GenBank/DDBJ databases">
        <title>Draft Genome Sequence of Ferrimicrobium acidiphilum Strain YE2023, Isolated from a Pulp of Bioleach Reactor.</title>
        <authorList>
            <person name="Elkina Y.A."/>
            <person name="Bulaeva A.G."/>
            <person name="Beletsky A.V."/>
            <person name="Mardanov A.V."/>
        </authorList>
    </citation>
    <scope>NUCLEOTIDE SEQUENCE [LARGE SCALE GENOMIC DNA]</scope>
    <source>
        <strain evidence="3 4">YE2023</strain>
    </source>
</reference>
<dbReference type="Pfam" id="PF01882">
    <property type="entry name" value="DUF58"/>
    <property type="match status" value="1"/>
</dbReference>
<protein>
    <submittedName>
        <fullName evidence="3">DUF58 domain-containing protein</fullName>
    </submittedName>
</protein>
<dbReference type="RefSeq" id="WP_369084797.1">
    <property type="nucleotide sequence ID" value="NZ_JBFSHR010000054.1"/>
</dbReference>
<comment type="caution">
    <text evidence="3">The sequence shown here is derived from an EMBL/GenBank/DDBJ whole genome shotgun (WGS) entry which is preliminary data.</text>
</comment>
<keyword evidence="1" id="KW-1133">Transmembrane helix</keyword>
<proteinExistence type="predicted"/>
<accession>A0ABV3Y7D8</accession>
<dbReference type="EMBL" id="JBFSHR010000054">
    <property type="protein sequence ID" value="MEX6430453.1"/>
    <property type="molecule type" value="Genomic_DNA"/>
</dbReference>
<dbReference type="Proteomes" id="UP001560267">
    <property type="component" value="Unassembled WGS sequence"/>
</dbReference>
<keyword evidence="4" id="KW-1185">Reference proteome</keyword>
<dbReference type="InterPro" id="IPR002881">
    <property type="entry name" value="DUF58"/>
</dbReference>
<gene>
    <name evidence="3" type="ORF">AB6A68_11515</name>
</gene>
<dbReference type="PANTHER" id="PTHR33608">
    <property type="entry name" value="BLL2464 PROTEIN"/>
    <property type="match status" value="1"/>
</dbReference>
<organism evidence="3 4">
    <name type="scientific">Ferrimicrobium acidiphilum</name>
    <dbReference type="NCBI Taxonomy" id="121039"/>
    <lineage>
        <taxon>Bacteria</taxon>
        <taxon>Bacillati</taxon>
        <taxon>Actinomycetota</taxon>
        <taxon>Acidimicrobiia</taxon>
        <taxon>Acidimicrobiales</taxon>
        <taxon>Acidimicrobiaceae</taxon>
        <taxon>Ferrimicrobium</taxon>
    </lineage>
</organism>
<sequence length="397" mass="44203">MERHYTGRFGVVLVGAWTTLLMTALAGPTIIALGTPLIVLALVGLLWPRRSFGEVRLAAGNSLDCFEGDEIVLELMIGSHWARQRHWVRLEDRGDHLGIFPLTSAKSSLYAKVSHFGSVDFAGTTLVRQGPFGLFEDTVALSLFEEAKVFPAIEDLAPITRTVMAQFGIGRHRSLRRSHAGLEFVDVRQAGPGDTLTDINWRASARTGSIWLNERSTDLPLDLVVFLDTFPSGAFERRTRLAANLARAYLRNFDRVGLVIFGGTIGWLPPASGRFQERVITERLLRVRPYQSDADKRIDLLPRTALPRAATVMVVSDLSDRRIIQAVQDLEFAGHEVIAVVMERATGSEIETSTELQRLTRLLERQLLADMARLGVTVIDGNTWERHGDEINLAIER</sequence>
<name>A0ABV3Y7D8_9ACTN</name>
<keyword evidence="1" id="KW-0812">Transmembrane</keyword>
<evidence type="ECO:0000313" key="4">
    <source>
        <dbReference type="Proteomes" id="UP001560267"/>
    </source>
</evidence>
<evidence type="ECO:0000259" key="2">
    <source>
        <dbReference type="Pfam" id="PF01882"/>
    </source>
</evidence>
<keyword evidence="1" id="KW-0472">Membrane</keyword>
<dbReference type="PANTHER" id="PTHR33608:SF14">
    <property type="entry name" value="POSSIBLE CONSERVED SECRETED PROTEIN"/>
    <property type="match status" value="1"/>
</dbReference>